<accession>A0A2C5XF02</accession>
<evidence type="ECO:0000259" key="1">
    <source>
        <dbReference type="PROSITE" id="PS50280"/>
    </source>
</evidence>
<dbReference type="Gene3D" id="2.170.270.10">
    <property type="entry name" value="SET domain"/>
    <property type="match status" value="1"/>
</dbReference>
<dbReference type="PANTHER" id="PTHR47332:SF4">
    <property type="entry name" value="SET DOMAIN-CONTAINING PROTEIN 5"/>
    <property type="match status" value="1"/>
</dbReference>
<protein>
    <recommendedName>
        <fullName evidence="1">SET domain-containing protein</fullName>
    </recommendedName>
</protein>
<name>A0A2C5XF02_9HYPO</name>
<proteinExistence type="predicted"/>
<comment type="caution">
    <text evidence="2">The sequence shown here is derived from an EMBL/GenBank/DDBJ whole genome shotgun (WGS) entry which is preliminary data.</text>
</comment>
<evidence type="ECO:0000313" key="3">
    <source>
        <dbReference type="Proteomes" id="UP000226192"/>
    </source>
</evidence>
<sequence>MEHSETQTALLPVLCCPTPPHSSVRALWTHLLETPKNSLAALHDDAHSIANRGAETECPDRCASCLFASDLKNDKDDVRHCNRRNSPAMRAGGSLPPIVHHKSTRPHFHNEFFQVSHSRLAGWGAIASKTLHRHQVILCERPLFVADAASLFPQFGKLDSQSRDVALSLHANRPKPSVPLILAVWATNCFVVDKSRSGLFPVAARFNHACHSAQNVDFFYDSYRECLVLYVRAQEVAAGAELTITYGKGRTPLDLWDTYGFRCRCGACPGLSDGDVLHRKSQW</sequence>
<reference evidence="2 3" key="1">
    <citation type="submission" date="2017-06" db="EMBL/GenBank/DDBJ databases">
        <title>Ant-infecting Ophiocordyceps genomes reveal a high diversity of potential behavioral manipulation genes and a possible major role for enterotoxins.</title>
        <authorList>
            <person name="De Bekker C."/>
            <person name="Evans H.C."/>
            <person name="Brachmann A."/>
            <person name="Hughes D.P."/>
        </authorList>
    </citation>
    <scope>NUCLEOTIDE SEQUENCE [LARGE SCALE GENOMIC DNA]</scope>
    <source>
        <strain evidence="2 3">Map64</strain>
    </source>
</reference>
<dbReference type="PROSITE" id="PS50280">
    <property type="entry name" value="SET"/>
    <property type="match status" value="1"/>
</dbReference>
<dbReference type="OrthoDB" id="3180714at2759"/>
<organism evidence="2 3">
    <name type="scientific">Ophiocordyceps australis</name>
    <dbReference type="NCBI Taxonomy" id="1399860"/>
    <lineage>
        <taxon>Eukaryota</taxon>
        <taxon>Fungi</taxon>
        <taxon>Dikarya</taxon>
        <taxon>Ascomycota</taxon>
        <taxon>Pezizomycotina</taxon>
        <taxon>Sordariomycetes</taxon>
        <taxon>Hypocreomycetidae</taxon>
        <taxon>Hypocreales</taxon>
        <taxon>Ophiocordycipitaceae</taxon>
        <taxon>Ophiocordyceps</taxon>
    </lineage>
</organism>
<dbReference type="InterPro" id="IPR053185">
    <property type="entry name" value="SET_domain_protein"/>
</dbReference>
<dbReference type="CDD" id="cd20071">
    <property type="entry name" value="SET_SMYD"/>
    <property type="match status" value="1"/>
</dbReference>
<keyword evidence="3" id="KW-1185">Reference proteome</keyword>
<dbReference type="PANTHER" id="PTHR47332">
    <property type="entry name" value="SET DOMAIN-CONTAINING PROTEIN 5"/>
    <property type="match status" value="1"/>
</dbReference>
<dbReference type="Pfam" id="PF00856">
    <property type="entry name" value="SET"/>
    <property type="match status" value="1"/>
</dbReference>
<dbReference type="InterPro" id="IPR046341">
    <property type="entry name" value="SET_dom_sf"/>
</dbReference>
<gene>
    <name evidence="2" type="ORF">CDD81_1978</name>
</gene>
<dbReference type="InterPro" id="IPR001214">
    <property type="entry name" value="SET_dom"/>
</dbReference>
<dbReference type="EMBL" id="NJET01000159">
    <property type="protein sequence ID" value="PHH60198.1"/>
    <property type="molecule type" value="Genomic_DNA"/>
</dbReference>
<dbReference type="Proteomes" id="UP000226192">
    <property type="component" value="Unassembled WGS sequence"/>
</dbReference>
<feature type="domain" description="SET" evidence="1">
    <location>
        <begin position="111"/>
        <end position="247"/>
    </location>
</feature>
<dbReference type="AlphaFoldDB" id="A0A2C5XF02"/>
<evidence type="ECO:0000313" key="2">
    <source>
        <dbReference type="EMBL" id="PHH60198.1"/>
    </source>
</evidence>
<dbReference type="STRING" id="1399860.A0A2C5XF02"/>
<dbReference type="SUPFAM" id="SSF82199">
    <property type="entry name" value="SET domain"/>
    <property type="match status" value="1"/>
</dbReference>